<feature type="transmembrane region" description="Helical" evidence="2">
    <location>
        <begin position="218"/>
        <end position="240"/>
    </location>
</feature>
<dbReference type="Proteomes" id="UP000306985">
    <property type="component" value="Unassembled WGS sequence"/>
</dbReference>
<gene>
    <name evidence="3" type="ORF">FDO65_12925</name>
</gene>
<feature type="compositionally biased region" description="Low complexity" evidence="1">
    <location>
        <begin position="110"/>
        <end position="141"/>
    </location>
</feature>
<keyword evidence="2" id="KW-0472">Membrane</keyword>
<feature type="region of interest" description="Disordered" evidence="1">
    <location>
        <begin position="1"/>
        <end position="158"/>
    </location>
</feature>
<accession>A0A4U6QEG8</accession>
<evidence type="ECO:0000313" key="4">
    <source>
        <dbReference type="Proteomes" id="UP000306985"/>
    </source>
</evidence>
<protein>
    <submittedName>
        <fullName evidence="3">Uncharacterized protein</fullName>
    </submittedName>
</protein>
<evidence type="ECO:0000256" key="2">
    <source>
        <dbReference type="SAM" id="Phobius"/>
    </source>
</evidence>
<evidence type="ECO:0000313" key="3">
    <source>
        <dbReference type="EMBL" id="TKV58461.1"/>
    </source>
</evidence>
<sequence length="249" mass="25438">MTALGGLDGAATVVPVDGRGGGRRRPRTPGSNGFTDALSGADGMAEPGPWPADLGGLAAPGEVFPDALSATDPGALPPRVTVPVAIRPVTTGPTAPHAAARRPPAPAPAPTAARRAPARRAPQAPRQNASAARTAPSAPSRYTQDPRAGTGWSSGGTTARDFIRQARDSGRFAAAATPFLPTGTDRQRPPAPRTAGTSGRTADGRTAYGQRRRPNSTLIFVLFVFAVLFLFGSGLAAGIVDLVRSLLDR</sequence>
<organism evidence="3 4">
    <name type="scientific">Nakamurella flava</name>
    <dbReference type="NCBI Taxonomy" id="2576308"/>
    <lineage>
        <taxon>Bacteria</taxon>
        <taxon>Bacillati</taxon>
        <taxon>Actinomycetota</taxon>
        <taxon>Actinomycetes</taxon>
        <taxon>Nakamurellales</taxon>
        <taxon>Nakamurellaceae</taxon>
        <taxon>Nakamurella</taxon>
    </lineage>
</organism>
<feature type="region of interest" description="Disordered" evidence="1">
    <location>
        <begin position="174"/>
        <end position="209"/>
    </location>
</feature>
<keyword evidence="4" id="KW-1185">Reference proteome</keyword>
<keyword evidence="2" id="KW-0812">Transmembrane</keyword>
<reference evidence="3 4" key="1">
    <citation type="submission" date="2019-05" db="EMBL/GenBank/DDBJ databases">
        <title>Nakamurella sp. N5BH11, whole genome shotgun sequence.</title>
        <authorList>
            <person name="Tuo L."/>
        </authorList>
    </citation>
    <scope>NUCLEOTIDE SEQUENCE [LARGE SCALE GENOMIC DNA]</scope>
    <source>
        <strain evidence="3 4">N5BH11</strain>
    </source>
</reference>
<evidence type="ECO:0000256" key="1">
    <source>
        <dbReference type="SAM" id="MobiDB-lite"/>
    </source>
</evidence>
<dbReference type="EMBL" id="SZZH01000003">
    <property type="protein sequence ID" value="TKV58461.1"/>
    <property type="molecule type" value="Genomic_DNA"/>
</dbReference>
<keyword evidence="2" id="KW-1133">Transmembrane helix</keyword>
<dbReference type="AlphaFoldDB" id="A0A4U6QEG8"/>
<feature type="compositionally biased region" description="Low complexity" evidence="1">
    <location>
        <begin position="149"/>
        <end position="158"/>
    </location>
</feature>
<comment type="caution">
    <text evidence="3">The sequence shown here is derived from an EMBL/GenBank/DDBJ whole genome shotgun (WGS) entry which is preliminary data.</text>
</comment>
<name>A0A4U6QEG8_9ACTN</name>
<dbReference type="RefSeq" id="WP_137450124.1">
    <property type="nucleotide sequence ID" value="NZ_SZZH01000003.1"/>
</dbReference>
<feature type="compositionally biased region" description="Low complexity" evidence="1">
    <location>
        <begin position="93"/>
        <end position="102"/>
    </location>
</feature>
<proteinExistence type="predicted"/>